<gene>
    <name evidence="1" type="ORF">HPB47_026649</name>
</gene>
<protein>
    <submittedName>
        <fullName evidence="1">Uncharacterized protein</fullName>
    </submittedName>
</protein>
<dbReference type="EMBL" id="JABSTQ010009743">
    <property type="protein sequence ID" value="KAG0426233.1"/>
    <property type="molecule type" value="Genomic_DNA"/>
</dbReference>
<evidence type="ECO:0000313" key="1">
    <source>
        <dbReference type="EMBL" id="KAG0426233.1"/>
    </source>
</evidence>
<keyword evidence="2" id="KW-1185">Reference proteome</keyword>
<dbReference type="Proteomes" id="UP000805193">
    <property type="component" value="Unassembled WGS sequence"/>
</dbReference>
<evidence type="ECO:0000313" key="2">
    <source>
        <dbReference type="Proteomes" id="UP000805193"/>
    </source>
</evidence>
<sequence>MKPFRHAVSFQYDGRYPYFILNENEYTNRTNNTTESHEKIPTTVVMVAISTIVATLKTLVMYGLYFTHLQYLGEIAADNLRRWGGHDYPRQPETSTGRDFGKEAPDPWRPADTGSESSRRPSAIDYDVGRTRSVDSYRPAGTEREPPYPPSQRPEPQSFYPPVPGPPAVPPPGPWPVPQASNYPAVPQAIHQPVPPSNYTAAPSPVQSPAYQQYFPAVQAVPPSYSPAAHPALPSPAYPQSPLAVHPAVPQPLPGPPPPPPPAPPQDDSFPRAPSSFKWPPLFINRS</sequence>
<organism evidence="1 2">
    <name type="scientific">Ixodes persulcatus</name>
    <name type="common">Taiga tick</name>
    <dbReference type="NCBI Taxonomy" id="34615"/>
    <lineage>
        <taxon>Eukaryota</taxon>
        <taxon>Metazoa</taxon>
        <taxon>Ecdysozoa</taxon>
        <taxon>Arthropoda</taxon>
        <taxon>Chelicerata</taxon>
        <taxon>Arachnida</taxon>
        <taxon>Acari</taxon>
        <taxon>Parasitiformes</taxon>
        <taxon>Ixodida</taxon>
        <taxon>Ixodoidea</taxon>
        <taxon>Ixodidae</taxon>
        <taxon>Ixodinae</taxon>
        <taxon>Ixodes</taxon>
    </lineage>
</organism>
<proteinExistence type="predicted"/>
<accession>A0AC60PZC9</accession>
<reference evidence="1 2" key="1">
    <citation type="journal article" date="2020" name="Cell">
        <title>Large-Scale Comparative Analyses of Tick Genomes Elucidate Their Genetic Diversity and Vector Capacities.</title>
        <authorList>
            <consortium name="Tick Genome and Microbiome Consortium (TIGMIC)"/>
            <person name="Jia N."/>
            <person name="Wang J."/>
            <person name="Shi W."/>
            <person name="Du L."/>
            <person name="Sun Y."/>
            <person name="Zhan W."/>
            <person name="Jiang J.F."/>
            <person name="Wang Q."/>
            <person name="Zhang B."/>
            <person name="Ji P."/>
            <person name="Bell-Sakyi L."/>
            <person name="Cui X.M."/>
            <person name="Yuan T.T."/>
            <person name="Jiang B.G."/>
            <person name="Yang W.F."/>
            <person name="Lam T.T."/>
            <person name="Chang Q.C."/>
            <person name="Ding S.J."/>
            <person name="Wang X.J."/>
            <person name="Zhu J.G."/>
            <person name="Ruan X.D."/>
            <person name="Zhao L."/>
            <person name="Wei J.T."/>
            <person name="Ye R.Z."/>
            <person name="Que T.C."/>
            <person name="Du C.H."/>
            <person name="Zhou Y.H."/>
            <person name="Cheng J.X."/>
            <person name="Dai P.F."/>
            <person name="Guo W.B."/>
            <person name="Han X.H."/>
            <person name="Huang E.J."/>
            <person name="Li L.F."/>
            <person name="Wei W."/>
            <person name="Gao Y.C."/>
            <person name="Liu J.Z."/>
            <person name="Shao H.Z."/>
            <person name="Wang X."/>
            <person name="Wang C.C."/>
            <person name="Yang T.C."/>
            <person name="Huo Q.B."/>
            <person name="Li W."/>
            <person name="Chen H.Y."/>
            <person name="Chen S.E."/>
            <person name="Zhou L.G."/>
            <person name="Ni X.B."/>
            <person name="Tian J.H."/>
            <person name="Sheng Y."/>
            <person name="Liu T."/>
            <person name="Pan Y.S."/>
            <person name="Xia L.Y."/>
            <person name="Li J."/>
            <person name="Zhao F."/>
            <person name="Cao W.C."/>
        </authorList>
    </citation>
    <scope>NUCLEOTIDE SEQUENCE [LARGE SCALE GENOMIC DNA]</scope>
    <source>
        <strain evidence="1">Iper-2018</strain>
    </source>
</reference>
<comment type="caution">
    <text evidence="1">The sequence shown here is derived from an EMBL/GenBank/DDBJ whole genome shotgun (WGS) entry which is preliminary data.</text>
</comment>
<name>A0AC60PZC9_IXOPE</name>